<dbReference type="Pfam" id="PF14608">
    <property type="entry name" value="zf-CCCH_2"/>
    <property type="match status" value="2"/>
</dbReference>
<evidence type="ECO:0000313" key="14">
    <source>
        <dbReference type="Proteomes" id="UP001283361"/>
    </source>
</evidence>
<proteinExistence type="predicted"/>
<feature type="domain" description="C3H1-type" evidence="12">
    <location>
        <begin position="61"/>
        <end position="87"/>
    </location>
</feature>
<evidence type="ECO:0000259" key="11">
    <source>
        <dbReference type="PROSITE" id="PS50089"/>
    </source>
</evidence>
<evidence type="ECO:0000256" key="9">
    <source>
        <dbReference type="PROSITE-ProRule" id="PRU00723"/>
    </source>
</evidence>
<dbReference type="EC" id="2.3.2.27" evidence="2"/>
<comment type="caution">
    <text evidence="13">The sequence shown here is derived from an EMBL/GenBank/DDBJ whole genome shotgun (WGS) entry which is preliminary data.</text>
</comment>
<dbReference type="InterPro" id="IPR036855">
    <property type="entry name" value="Znf_CCCH_sf"/>
</dbReference>
<dbReference type="Proteomes" id="UP001283361">
    <property type="component" value="Unassembled WGS sequence"/>
</dbReference>
<gene>
    <name evidence="13" type="ORF">RRG08_015689</name>
</gene>
<evidence type="ECO:0000313" key="13">
    <source>
        <dbReference type="EMBL" id="KAK3730772.1"/>
    </source>
</evidence>
<dbReference type="GO" id="GO:0000209">
    <property type="term" value="P:protein polyubiquitination"/>
    <property type="evidence" value="ECO:0007669"/>
    <property type="project" value="InterPro"/>
</dbReference>
<keyword evidence="6 9" id="KW-0863">Zinc-finger</keyword>
<dbReference type="InterPro" id="IPR045072">
    <property type="entry name" value="MKRN-like"/>
</dbReference>
<dbReference type="AlphaFoldDB" id="A0AAE0Y3J2"/>
<dbReference type="Gene3D" id="3.30.40.10">
    <property type="entry name" value="Zinc/RING finger domain, C3HC4 (zinc finger)"/>
    <property type="match status" value="1"/>
</dbReference>
<dbReference type="GO" id="GO:0008270">
    <property type="term" value="F:zinc ion binding"/>
    <property type="evidence" value="ECO:0007669"/>
    <property type="project" value="UniProtKB-KW"/>
</dbReference>
<feature type="compositionally biased region" description="Basic and acidic residues" evidence="10">
    <location>
        <begin position="131"/>
        <end position="141"/>
    </location>
</feature>
<keyword evidence="5" id="KW-0677">Repeat</keyword>
<evidence type="ECO:0000256" key="3">
    <source>
        <dbReference type="ARBA" id="ARBA00022679"/>
    </source>
</evidence>
<dbReference type="GO" id="GO:0061630">
    <property type="term" value="F:ubiquitin protein ligase activity"/>
    <property type="evidence" value="ECO:0007669"/>
    <property type="project" value="UniProtKB-EC"/>
</dbReference>
<evidence type="ECO:0000256" key="4">
    <source>
        <dbReference type="ARBA" id="ARBA00022723"/>
    </source>
</evidence>
<dbReference type="InterPro" id="IPR017907">
    <property type="entry name" value="Znf_RING_CS"/>
</dbReference>
<dbReference type="CDD" id="cd16521">
    <property type="entry name" value="RING-HC_MKRN"/>
    <property type="match status" value="1"/>
</dbReference>
<dbReference type="EMBL" id="JAWDGP010007058">
    <property type="protein sequence ID" value="KAK3730772.1"/>
    <property type="molecule type" value="Genomic_DNA"/>
</dbReference>
<keyword evidence="7" id="KW-0833">Ubl conjugation pathway</keyword>
<feature type="zinc finger region" description="C3H1-type" evidence="9">
    <location>
        <begin position="35"/>
        <end position="57"/>
    </location>
</feature>
<dbReference type="PANTHER" id="PTHR11224">
    <property type="entry name" value="MAKORIN-RELATED"/>
    <property type="match status" value="1"/>
</dbReference>
<evidence type="ECO:0000256" key="7">
    <source>
        <dbReference type="ARBA" id="ARBA00022786"/>
    </source>
</evidence>
<dbReference type="Gene3D" id="4.10.1000.10">
    <property type="entry name" value="Zinc finger, CCCH-type"/>
    <property type="match status" value="1"/>
</dbReference>
<name>A0AAE0Y3J2_9GAST</name>
<keyword evidence="4 9" id="KW-0479">Metal-binding</keyword>
<evidence type="ECO:0000256" key="6">
    <source>
        <dbReference type="ARBA" id="ARBA00022771"/>
    </source>
</evidence>
<feature type="domain" description="C3H1-type" evidence="12">
    <location>
        <begin position="385"/>
        <end position="414"/>
    </location>
</feature>
<keyword evidence="3" id="KW-0808">Transferase</keyword>
<feature type="zinc finger region" description="C3H1-type" evidence="9">
    <location>
        <begin position="61"/>
        <end position="87"/>
    </location>
</feature>
<accession>A0AAE0Y3J2</accession>
<dbReference type="PROSITE" id="PS50089">
    <property type="entry name" value="ZF_RING_2"/>
    <property type="match status" value="1"/>
</dbReference>
<evidence type="ECO:0000256" key="10">
    <source>
        <dbReference type="SAM" id="MobiDB-lite"/>
    </source>
</evidence>
<dbReference type="InterPro" id="IPR041367">
    <property type="entry name" value="Znf-CCCH_4"/>
</dbReference>
<reference evidence="13" key="1">
    <citation type="journal article" date="2023" name="G3 (Bethesda)">
        <title>A reference genome for the long-term kleptoplast-retaining sea slug Elysia crispata morphotype clarki.</title>
        <authorList>
            <person name="Eastman K.E."/>
            <person name="Pendleton A.L."/>
            <person name="Shaikh M.A."/>
            <person name="Suttiyut T."/>
            <person name="Ogas R."/>
            <person name="Tomko P."/>
            <person name="Gavelis G."/>
            <person name="Widhalm J.R."/>
            <person name="Wisecaver J.H."/>
        </authorList>
    </citation>
    <scope>NUCLEOTIDE SEQUENCE</scope>
    <source>
        <strain evidence="13">ECLA1</strain>
    </source>
</reference>
<dbReference type="Pfam" id="PF18044">
    <property type="entry name" value="zf-CCCH_4"/>
    <property type="match status" value="1"/>
</dbReference>
<evidence type="ECO:0000256" key="1">
    <source>
        <dbReference type="ARBA" id="ARBA00000900"/>
    </source>
</evidence>
<dbReference type="SMART" id="SM00184">
    <property type="entry name" value="RING"/>
    <property type="match status" value="1"/>
</dbReference>
<evidence type="ECO:0000256" key="5">
    <source>
        <dbReference type="ARBA" id="ARBA00022737"/>
    </source>
</evidence>
<protein>
    <recommendedName>
        <fullName evidence="2">RING-type E3 ubiquitin transferase</fullName>
        <ecNumber evidence="2">2.3.2.27</ecNumber>
    </recommendedName>
</protein>
<organism evidence="13 14">
    <name type="scientific">Elysia crispata</name>
    <name type="common">lettuce slug</name>
    <dbReference type="NCBI Taxonomy" id="231223"/>
    <lineage>
        <taxon>Eukaryota</taxon>
        <taxon>Metazoa</taxon>
        <taxon>Spiralia</taxon>
        <taxon>Lophotrochozoa</taxon>
        <taxon>Mollusca</taxon>
        <taxon>Gastropoda</taxon>
        <taxon>Heterobranchia</taxon>
        <taxon>Euthyneura</taxon>
        <taxon>Panpulmonata</taxon>
        <taxon>Sacoglossa</taxon>
        <taxon>Placobranchoidea</taxon>
        <taxon>Plakobranchidae</taxon>
        <taxon>Elysia</taxon>
    </lineage>
</organism>
<evidence type="ECO:0000256" key="8">
    <source>
        <dbReference type="ARBA" id="ARBA00022833"/>
    </source>
</evidence>
<dbReference type="SUPFAM" id="SSF57850">
    <property type="entry name" value="RING/U-box"/>
    <property type="match status" value="1"/>
</dbReference>
<evidence type="ECO:0000259" key="12">
    <source>
        <dbReference type="PROSITE" id="PS50103"/>
    </source>
</evidence>
<dbReference type="FunFam" id="3.30.40.10:FF:000117">
    <property type="entry name" value="Probable E3 ubiquitin-protein ligase makorin-1"/>
    <property type="match status" value="1"/>
</dbReference>
<dbReference type="PANTHER" id="PTHR11224:SF10">
    <property type="entry name" value="IP09428P-RELATED"/>
    <property type="match status" value="1"/>
</dbReference>
<dbReference type="InterPro" id="IPR013083">
    <property type="entry name" value="Znf_RING/FYVE/PHD"/>
</dbReference>
<dbReference type="SMART" id="SM00356">
    <property type="entry name" value="ZnF_C3H1"/>
    <property type="match status" value="3"/>
</dbReference>
<feature type="domain" description="RING-type" evidence="11">
    <location>
        <begin position="298"/>
        <end position="356"/>
    </location>
</feature>
<feature type="compositionally biased region" description="Polar residues" evidence="10">
    <location>
        <begin position="93"/>
        <end position="109"/>
    </location>
</feature>
<keyword evidence="14" id="KW-1185">Reference proteome</keyword>
<dbReference type="PROSITE" id="PS50103">
    <property type="entry name" value="ZF_C3H1"/>
    <property type="match status" value="3"/>
</dbReference>
<dbReference type="PROSITE" id="PS00518">
    <property type="entry name" value="ZF_RING_1"/>
    <property type="match status" value="1"/>
</dbReference>
<sequence length="513" mass="58672">MTVEINLRRESIAVMAEGGMSPQKDTPAPSKVNLVCRYFIHGVCTKGSDCRYIHDRSGSVPSDNICKFYLSNKCTYGENCRYQHVKREESRRSTQPVKSISNSTSVQSQPRERLRVSSDSRQSQMVTLSKKGLDHSIEQSQKKKAQDLKWAQAKAFVPGQKYNGACPSSYAAAIGGNDSDVTPQRASQEYASWNERESESSSELYNLTSHSVATKTGGLPLALATADTPLCPFFANDIPFCDETCKHLHGDICDMCGMPKLHPLNAQKKEEHTRECLERHEREMKEAFALQASEKKECEICLENVLQQKSRRQTNTDRRFGILENCNHCFCLSCIKKWRGNKDSSIEMQKFCPTCRTHSDFVTPSKYWVETSEEKAKLIKDYKEMLKSKPCRFFKKGKGECPFDRKCFYLHALADGTVVERNQVKRRRRTNAEGRQEVMDENSNLWSFINRRNMNFDRNEFLSDLLDDVVEDVISNVNELTRNGFRCHCWSCTQNLALDVENALSTLEVFPPR</sequence>
<dbReference type="InterPro" id="IPR001841">
    <property type="entry name" value="Znf_RING"/>
</dbReference>
<dbReference type="SUPFAM" id="SSF90229">
    <property type="entry name" value="CCCH zinc finger"/>
    <property type="match status" value="2"/>
</dbReference>
<feature type="zinc finger region" description="C3H1-type" evidence="9">
    <location>
        <begin position="385"/>
        <end position="414"/>
    </location>
</feature>
<feature type="region of interest" description="Disordered" evidence="10">
    <location>
        <begin position="87"/>
        <end position="141"/>
    </location>
</feature>
<feature type="domain" description="C3H1-type" evidence="12">
    <location>
        <begin position="35"/>
        <end position="57"/>
    </location>
</feature>
<evidence type="ECO:0000256" key="2">
    <source>
        <dbReference type="ARBA" id="ARBA00012483"/>
    </source>
</evidence>
<comment type="catalytic activity">
    <reaction evidence="1">
        <text>S-ubiquitinyl-[E2 ubiquitin-conjugating enzyme]-L-cysteine + [acceptor protein]-L-lysine = [E2 ubiquitin-conjugating enzyme]-L-cysteine + N(6)-ubiquitinyl-[acceptor protein]-L-lysine.</text>
        <dbReference type="EC" id="2.3.2.27"/>
    </reaction>
</comment>
<dbReference type="Pfam" id="PF00097">
    <property type="entry name" value="zf-C3HC4"/>
    <property type="match status" value="1"/>
</dbReference>
<dbReference type="InterPro" id="IPR000571">
    <property type="entry name" value="Znf_CCCH"/>
</dbReference>
<keyword evidence="8 9" id="KW-0862">Zinc</keyword>
<dbReference type="InterPro" id="IPR018957">
    <property type="entry name" value="Znf_C3HC4_RING-type"/>
</dbReference>